<dbReference type="PANTHER" id="PTHR47074:SF49">
    <property type="entry name" value="POLYNUCLEOTIDYL TRANSFERASE, RIBONUCLEASE H-LIKE SUPERFAMILY PROTEIN"/>
    <property type="match status" value="1"/>
</dbReference>
<dbReference type="OMA" id="SDANNLH"/>
<dbReference type="Gene3D" id="3.30.420.10">
    <property type="entry name" value="Ribonuclease H-like superfamily/Ribonuclease H"/>
    <property type="match status" value="1"/>
</dbReference>
<dbReference type="PANTHER" id="PTHR47074">
    <property type="entry name" value="BNAC02G40300D PROTEIN"/>
    <property type="match status" value="1"/>
</dbReference>
<proteinExistence type="predicted"/>
<dbReference type="GO" id="GO:0004523">
    <property type="term" value="F:RNA-DNA hybrid ribonuclease activity"/>
    <property type="evidence" value="ECO:0007669"/>
    <property type="project" value="InterPro"/>
</dbReference>
<dbReference type="InterPro" id="IPR036397">
    <property type="entry name" value="RNaseH_sf"/>
</dbReference>
<dbReference type="InterPro" id="IPR002156">
    <property type="entry name" value="RNaseH_domain"/>
</dbReference>
<evidence type="ECO:0000313" key="2">
    <source>
        <dbReference type="EnsemblPlants" id="Bo3g062180.1"/>
    </source>
</evidence>
<evidence type="ECO:0000313" key="3">
    <source>
        <dbReference type="Proteomes" id="UP000032141"/>
    </source>
</evidence>
<name>A0A0D3BAF5_BRAOL</name>
<dbReference type="EnsemblPlants" id="Bo3g062180.1">
    <property type="protein sequence ID" value="Bo3g062180.1"/>
    <property type="gene ID" value="Bo3g062180"/>
</dbReference>
<protein>
    <recommendedName>
        <fullName evidence="1">RNase H type-1 domain-containing protein</fullName>
    </recommendedName>
</protein>
<dbReference type="Gramene" id="Bo3g062180.1">
    <property type="protein sequence ID" value="Bo3g062180.1"/>
    <property type="gene ID" value="Bo3g062180"/>
</dbReference>
<reference evidence="2" key="2">
    <citation type="submission" date="2015-03" db="UniProtKB">
        <authorList>
            <consortium name="EnsemblPlants"/>
        </authorList>
    </citation>
    <scope>IDENTIFICATION</scope>
</reference>
<dbReference type="Proteomes" id="UP000032141">
    <property type="component" value="Chromosome C3"/>
</dbReference>
<dbReference type="Pfam" id="PF13456">
    <property type="entry name" value="RVT_3"/>
    <property type="match status" value="1"/>
</dbReference>
<dbReference type="GO" id="GO:0003676">
    <property type="term" value="F:nucleic acid binding"/>
    <property type="evidence" value="ECO:0007669"/>
    <property type="project" value="InterPro"/>
</dbReference>
<dbReference type="HOGENOM" id="CLU_000680_5_3_1"/>
<dbReference type="SUPFAM" id="SSF53098">
    <property type="entry name" value="Ribonuclease H-like"/>
    <property type="match status" value="1"/>
</dbReference>
<evidence type="ECO:0000259" key="1">
    <source>
        <dbReference type="Pfam" id="PF13456"/>
    </source>
</evidence>
<dbReference type="CDD" id="cd06222">
    <property type="entry name" value="RNase_H_like"/>
    <property type="match status" value="1"/>
</dbReference>
<feature type="domain" description="RNase H type-1" evidence="1">
    <location>
        <begin position="68"/>
        <end position="188"/>
    </location>
</feature>
<accession>A0A0D3BAF5</accession>
<keyword evidence="3" id="KW-1185">Reference proteome</keyword>
<sequence length="199" mass="21708">MLRDSKTNNNLRPAISRREVILEAIKDGREWQVAQPLKPPTTSPQPPPKTTQNCRLMHNPTTTVQCFSDGAWDNVTGRGGMRWIIKNKDGTTLLQGSSHRRYVASAMVAEALALKEAISVATNAGFTDLLCLSDCKSLTDLITGNSYVTAIQGILHDIGVMSRSLNSIFFSFIPRIKNEAADRLAKAALVVASPISVML</sequence>
<dbReference type="AlphaFoldDB" id="A0A0D3BAF5"/>
<reference evidence="2 3" key="1">
    <citation type="journal article" date="2014" name="Genome Biol.">
        <title>Transcriptome and methylome profiling reveals relics of genome dominance in the mesopolyploid Brassica oleracea.</title>
        <authorList>
            <person name="Parkin I.A."/>
            <person name="Koh C."/>
            <person name="Tang H."/>
            <person name="Robinson S.J."/>
            <person name="Kagale S."/>
            <person name="Clarke W.E."/>
            <person name="Town C.D."/>
            <person name="Nixon J."/>
            <person name="Krishnakumar V."/>
            <person name="Bidwell S.L."/>
            <person name="Denoeud F."/>
            <person name="Belcram H."/>
            <person name="Links M.G."/>
            <person name="Just J."/>
            <person name="Clarke C."/>
            <person name="Bender T."/>
            <person name="Huebert T."/>
            <person name="Mason A.S."/>
            <person name="Pires J.C."/>
            <person name="Barker G."/>
            <person name="Moore J."/>
            <person name="Walley P.G."/>
            <person name="Manoli S."/>
            <person name="Batley J."/>
            <person name="Edwards D."/>
            <person name="Nelson M.N."/>
            <person name="Wang X."/>
            <person name="Paterson A.H."/>
            <person name="King G."/>
            <person name="Bancroft I."/>
            <person name="Chalhoub B."/>
            <person name="Sharpe A.G."/>
        </authorList>
    </citation>
    <scope>NUCLEOTIDE SEQUENCE</scope>
    <source>
        <strain evidence="2 3">cv. TO1000</strain>
    </source>
</reference>
<dbReference type="InterPro" id="IPR044730">
    <property type="entry name" value="RNase_H-like_dom_plant"/>
</dbReference>
<dbReference type="InterPro" id="IPR052929">
    <property type="entry name" value="RNase_H-like_EbsB-rel"/>
</dbReference>
<dbReference type="eggNOG" id="KOG1075">
    <property type="taxonomic scope" value="Eukaryota"/>
</dbReference>
<dbReference type="InterPro" id="IPR012337">
    <property type="entry name" value="RNaseH-like_sf"/>
</dbReference>
<organism evidence="2 3">
    <name type="scientific">Brassica oleracea var. oleracea</name>
    <dbReference type="NCBI Taxonomy" id="109376"/>
    <lineage>
        <taxon>Eukaryota</taxon>
        <taxon>Viridiplantae</taxon>
        <taxon>Streptophyta</taxon>
        <taxon>Embryophyta</taxon>
        <taxon>Tracheophyta</taxon>
        <taxon>Spermatophyta</taxon>
        <taxon>Magnoliopsida</taxon>
        <taxon>eudicotyledons</taxon>
        <taxon>Gunneridae</taxon>
        <taxon>Pentapetalae</taxon>
        <taxon>rosids</taxon>
        <taxon>malvids</taxon>
        <taxon>Brassicales</taxon>
        <taxon>Brassicaceae</taxon>
        <taxon>Brassiceae</taxon>
        <taxon>Brassica</taxon>
    </lineage>
</organism>